<protein>
    <submittedName>
        <fullName evidence="3">Uncharacterized protein LOC105109990</fullName>
    </submittedName>
</protein>
<dbReference type="AlphaFoldDB" id="A0AAJ6X2P2"/>
<sequence length="170" mass="19210">MSKGRLQQVDIPLEEEVNKHEEDFSDFKTKLLGIQVLEEEVVETPSEKVEDNNTECQKKAPLEIREQVNYTENDANSRGLATLFVQQGHGENQGNIWYLDSRASNHMCGQQDLFGDLDEAIQGLVTFRDTSKVPFKVKGNIPIKLKNGDHSYIADVYYVPAIKQNLVSIG</sequence>
<evidence type="ECO:0000313" key="3">
    <source>
        <dbReference type="RefSeq" id="XP_011003181.1"/>
    </source>
</evidence>
<organism evidence="2 3">
    <name type="scientific">Populus euphratica</name>
    <name type="common">Euphrates poplar</name>
    <dbReference type="NCBI Taxonomy" id="75702"/>
    <lineage>
        <taxon>Eukaryota</taxon>
        <taxon>Viridiplantae</taxon>
        <taxon>Streptophyta</taxon>
        <taxon>Embryophyta</taxon>
        <taxon>Tracheophyta</taxon>
        <taxon>Spermatophyta</taxon>
        <taxon>Magnoliopsida</taxon>
        <taxon>eudicotyledons</taxon>
        <taxon>Gunneridae</taxon>
        <taxon>Pentapetalae</taxon>
        <taxon>rosids</taxon>
        <taxon>fabids</taxon>
        <taxon>Malpighiales</taxon>
        <taxon>Salicaceae</taxon>
        <taxon>Saliceae</taxon>
        <taxon>Populus</taxon>
    </lineage>
</organism>
<reference evidence="3" key="1">
    <citation type="submission" date="2025-08" db="UniProtKB">
        <authorList>
            <consortium name="RefSeq"/>
        </authorList>
    </citation>
    <scope>IDENTIFICATION</scope>
</reference>
<dbReference type="GeneID" id="105109990"/>
<dbReference type="Proteomes" id="UP000694918">
    <property type="component" value="Unplaced"/>
</dbReference>
<keyword evidence="2" id="KW-1185">Reference proteome</keyword>
<dbReference type="RefSeq" id="XP_011003181.1">
    <property type="nucleotide sequence ID" value="XM_011004879.1"/>
</dbReference>
<name>A0AAJ6X2P2_POPEU</name>
<evidence type="ECO:0000259" key="1">
    <source>
        <dbReference type="Pfam" id="PF22936"/>
    </source>
</evidence>
<feature type="domain" description="Retrovirus-related Pol polyprotein from transposon TNT 1-94-like beta-barrel" evidence="1">
    <location>
        <begin position="97"/>
        <end position="170"/>
    </location>
</feature>
<dbReference type="KEGG" id="peu:105109990"/>
<gene>
    <name evidence="3" type="primary">LOC105109990</name>
</gene>
<dbReference type="Pfam" id="PF22936">
    <property type="entry name" value="Pol_BBD"/>
    <property type="match status" value="1"/>
</dbReference>
<dbReference type="InterPro" id="IPR054722">
    <property type="entry name" value="PolX-like_BBD"/>
</dbReference>
<evidence type="ECO:0000313" key="2">
    <source>
        <dbReference type="Proteomes" id="UP000694918"/>
    </source>
</evidence>
<proteinExistence type="predicted"/>
<accession>A0AAJ6X2P2</accession>